<evidence type="ECO:0000313" key="12">
    <source>
        <dbReference type="EMBL" id="SDZ99792.1"/>
    </source>
</evidence>
<dbReference type="InterPro" id="IPR019734">
    <property type="entry name" value="TPR_rpt"/>
</dbReference>
<comment type="catalytic activity">
    <reaction evidence="1">
        <text>ATP + protein L-histidine = ADP + protein N-phospho-L-histidine.</text>
        <dbReference type="EC" id="2.7.13.3"/>
    </reaction>
</comment>
<dbReference type="InterPro" id="IPR011712">
    <property type="entry name" value="Sig_transdc_His_kin_sub3_dim/P"/>
</dbReference>
<feature type="domain" description="Histidine kinase" evidence="11">
    <location>
        <begin position="526"/>
        <end position="612"/>
    </location>
</feature>
<dbReference type="CDD" id="cd16917">
    <property type="entry name" value="HATPase_UhpB-NarQ-NarX-like"/>
    <property type="match status" value="1"/>
</dbReference>
<organism evidence="12 13">
    <name type="scientific">Psychroflexus halocasei</name>
    <dbReference type="NCBI Taxonomy" id="908615"/>
    <lineage>
        <taxon>Bacteria</taxon>
        <taxon>Pseudomonadati</taxon>
        <taxon>Bacteroidota</taxon>
        <taxon>Flavobacteriia</taxon>
        <taxon>Flavobacteriales</taxon>
        <taxon>Flavobacteriaceae</taxon>
        <taxon>Psychroflexus</taxon>
    </lineage>
</organism>
<dbReference type="Gene3D" id="1.25.40.10">
    <property type="entry name" value="Tetratricopeptide repeat domain"/>
    <property type="match status" value="1"/>
</dbReference>
<gene>
    <name evidence="12" type="ORF">SAMN05421540_102391</name>
</gene>
<dbReference type="RefSeq" id="WP_093239857.1">
    <property type="nucleotide sequence ID" value="NZ_FNQF01000002.1"/>
</dbReference>
<evidence type="ECO:0000256" key="9">
    <source>
        <dbReference type="SAM" id="Coils"/>
    </source>
</evidence>
<dbReference type="GO" id="GO:0046983">
    <property type="term" value="F:protein dimerization activity"/>
    <property type="evidence" value="ECO:0007669"/>
    <property type="project" value="InterPro"/>
</dbReference>
<keyword evidence="6 12" id="KW-0418">Kinase</keyword>
<feature type="coiled-coil region" evidence="9">
    <location>
        <begin position="386"/>
        <end position="418"/>
    </location>
</feature>
<dbReference type="GO" id="GO:0005524">
    <property type="term" value="F:ATP binding"/>
    <property type="evidence" value="ECO:0007669"/>
    <property type="project" value="UniProtKB-KW"/>
</dbReference>
<evidence type="ECO:0000256" key="6">
    <source>
        <dbReference type="ARBA" id="ARBA00022777"/>
    </source>
</evidence>
<dbReference type="PANTHER" id="PTHR24421:SF10">
    <property type="entry name" value="NITRATE_NITRITE SENSOR PROTEIN NARQ"/>
    <property type="match status" value="1"/>
</dbReference>
<evidence type="ECO:0000256" key="1">
    <source>
        <dbReference type="ARBA" id="ARBA00000085"/>
    </source>
</evidence>
<evidence type="ECO:0000256" key="8">
    <source>
        <dbReference type="ARBA" id="ARBA00023012"/>
    </source>
</evidence>
<dbReference type="SUPFAM" id="SSF55874">
    <property type="entry name" value="ATPase domain of HSP90 chaperone/DNA topoisomerase II/histidine kinase"/>
    <property type="match status" value="1"/>
</dbReference>
<dbReference type="Gene3D" id="3.30.565.10">
    <property type="entry name" value="Histidine kinase-like ATPase, C-terminal domain"/>
    <property type="match status" value="1"/>
</dbReference>
<dbReference type="SMART" id="SM00387">
    <property type="entry name" value="HATPase_c"/>
    <property type="match status" value="1"/>
</dbReference>
<evidence type="ECO:0000256" key="5">
    <source>
        <dbReference type="ARBA" id="ARBA00022741"/>
    </source>
</evidence>
<dbReference type="InterPro" id="IPR003594">
    <property type="entry name" value="HATPase_dom"/>
</dbReference>
<evidence type="ECO:0000259" key="11">
    <source>
        <dbReference type="PROSITE" id="PS50109"/>
    </source>
</evidence>
<dbReference type="InterPro" id="IPR011990">
    <property type="entry name" value="TPR-like_helical_dom_sf"/>
</dbReference>
<dbReference type="EMBL" id="FNQF01000002">
    <property type="protein sequence ID" value="SDZ99792.1"/>
    <property type="molecule type" value="Genomic_DNA"/>
</dbReference>
<evidence type="ECO:0000256" key="2">
    <source>
        <dbReference type="ARBA" id="ARBA00012438"/>
    </source>
</evidence>
<keyword evidence="9" id="KW-0175">Coiled coil</keyword>
<dbReference type="GO" id="GO:0000155">
    <property type="term" value="F:phosphorelay sensor kinase activity"/>
    <property type="evidence" value="ECO:0007669"/>
    <property type="project" value="InterPro"/>
</dbReference>
<dbReference type="SUPFAM" id="SSF48452">
    <property type="entry name" value="TPR-like"/>
    <property type="match status" value="1"/>
</dbReference>
<protein>
    <recommendedName>
        <fullName evidence="2">histidine kinase</fullName>
        <ecNumber evidence="2">2.7.13.3</ecNumber>
    </recommendedName>
</protein>
<dbReference type="AlphaFoldDB" id="A0A1H3XMI4"/>
<dbReference type="InterPro" id="IPR005467">
    <property type="entry name" value="His_kinase_dom"/>
</dbReference>
<dbReference type="EC" id="2.7.13.3" evidence="2"/>
<dbReference type="STRING" id="908615.SAMN05421540_102391"/>
<reference evidence="12 13" key="1">
    <citation type="submission" date="2016-10" db="EMBL/GenBank/DDBJ databases">
        <authorList>
            <person name="de Groot N.N."/>
        </authorList>
    </citation>
    <scope>NUCLEOTIDE SEQUENCE [LARGE SCALE GENOMIC DNA]</scope>
    <source>
        <strain evidence="12 13">DSM 23581</strain>
    </source>
</reference>
<dbReference type="InterPro" id="IPR050482">
    <property type="entry name" value="Sensor_HK_TwoCompSys"/>
</dbReference>
<evidence type="ECO:0000256" key="10">
    <source>
        <dbReference type="SAM" id="Phobius"/>
    </source>
</evidence>
<keyword evidence="7" id="KW-0067">ATP-binding</keyword>
<sequence length="612" mass="71738">MSKYKLILLLIFWVHFSFAQNKSLDRFFKRAQLDSIEQIVFNENELSGIEDQLVTANYYTVQKKLEKSFEILLSIDTLQLSNKNLAYYHHFLGKAYDHNSNFDLAFKHYQKAQKRYLDIGDKLRYNDLNLDIYYTMFDPTFYSKSQPKYLEAYAENAKKLDNLNQLCFLEIEKAFNSIEVDTTYQDFLTHLNKAYDYNSQDKNPFTLGILHTYKGMYYTDYIFDKDSAKYYYNKGIRINRKLGLQNKIRLAYHNLAELERIQGNHSKAINYAKMTIKQSNKSIDHDLSAYVYELMAEDFMALKKPDSAYVYLEKSMNYLDSLNAQKQNINLTRFQADKKEKENLILTQKNEQNRIVIYSTFGISAVLLLLSFLYYQNFKRQQLIKQQKSQLKINRTEKKLKEQELKAIDALLEGQEKERQQIASDLHDHVGANLASISAYFEVLKQKMSNTKDAEVFAKTYELLRSTYKDIRGLSHYKNSEMIADKIFFVALKDLCQQIEDLHEIKFKIHSFNTNQKIPQHLEVGLFRILQELLANVVKHAKAQNVEIHVNFYDGSLNIIVEDDGVGFDVEKIENNGMGLSSIKKRLESLKGDMQIDTRINRGTTIILDVKL</sequence>
<evidence type="ECO:0000256" key="7">
    <source>
        <dbReference type="ARBA" id="ARBA00022840"/>
    </source>
</evidence>
<dbReference type="PANTHER" id="PTHR24421">
    <property type="entry name" value="NITRATE/NITRITE SENSOR PROTEIN NARX-RELATED"/>
    <property type="match status" value="1"/>
</dbReference>
<evidence type="ECO:0000256" key="4">
    <source>
        <dbReference type="ARBA" id="ARBA00022679"/>
    </source>
</evidence>
<dbReference type="GO" id="GO:0016020">
    <property type="term" value="C:membrane"/>
    <property type="evidence" value="ECO:0007669"/>
    <property type="project" value="InterPro"/>
</dbReference>
<feature type="transmembrane region" description="Helical" evidence="10">
    <location>
        <begin position="355"/>
        <end position="375"/>
    </location>
</feature>
<evidence type="ECO:0000256" key="3">
    <source>
        <dbReference type="ARBA" id="ARBA00022553"/>
    </source>
</evidence>
<keyword evidence="10" id="KW-0812">Transmembrane</keyword>
<keyword evidence="10" id="KW-1133">Transmembrane helix</keyword>
<name>A0A1H3XMI4_9FLAO</name>
<dbReference type="Gene3D" id="1.20.5.1930">
    <property type="match status" value="1"/>
</dbReference>
<dbReference type="SMART" id="SM00028">
    <property type="entry name" value="TPR"/>
    <property type="match status" value="3"/>
</dbReference>
<keyword evidence="3" id="KW-0597">Phosphoprotein</keyword>
<accession>A0A1H3XMI4</accession>
<dbReference type="Pfam" id="PF07730">
    <property type="entry name" value="HisKA_3"/>
    <property type="match status" value="1"/>
</dbReference>
<keyword evidence="10" id="KW-0472">Membrane</keyword>
<evidence type="ECO:0000313" key="13">
    <source>
        <dbReference type="Proteomes" id="UP000198820"/>
    </source>
</evidence>
<proteinExistence type="predicted"/>
<dbReference type="PROSITE" id="PS50109">
    <property type="entry name" value="HIS_KIN"/>
    <property type="match status" value="1"/>
</dbReference>
<keyword evidence="8" id="KW-0902">Two-component regulatory system</keyword>
<dbReference type="Pfam" id="PF02518">
    <property type="entry name" value="HATPase_c"/>
    <property type="match status" value="1"/>
</dbReference>
<dbReference type="InterPro" id="IPR036890">
    <property type="entry name" value="HATPase_C_sf"/>
</dbReference>
<keyword evidence="5" id="KW-0547">Nucleotide-binding</keyword>
<dbReference type="Proteomes" id="UP000198820">
    <property type="component" value="Unassembled WGS sequence"/>
</dbReference>
<keyword evidence="4" id="KW-0808">Transferase</keyword>
<keyword evidence="13" id="KW-1185">Reference proteome</keyword>